<dbReference type="AlphaFoldDB" id="L7VFX8"/>
<dbReference type="EMBL" id="CP003263">
    <property type="protein sequence ID" value="AGC66860.1"/>
    <property type="molecule type" value="Genomic_DNA"/>
</dbReference>
<reference evidence="6 7" key="1">
    <citation type="journal article" date="2013" name="Environ. Microbiol.">
        <title>The nutrient supplying capabilities of Uzinura, an endosymbiont of armoured scale insects.</title>
        <authorList>
            <person name="Sabree Z.L."/>
            <person name="Huang C.Y."/>
            <person name="Okusu A."/>
            <person name="Moran N.A."/>
            <person name="Normark B.B."/>
        </authorList>
    </citation>
    <scope>NUCLEOTIDE SEQUENCE [LARGE SCALE GENOMIC DNA]</scope>
    <source>
        <strain evidence="6 7">ASNER</strain>
    </source>
</reference>
<dbReference type="Gene3D" id="3.30.70.1560">
    <property type="entry name" value="Alpha-L RNA-binding motif"/>
    <property type="match status" value="1"/>
</dbReference>
<evidence type="ECO:0000256" key="4">
    <source>
        <dbReference type="RuleBase" id="RU003887"/>
    </source>
</evidence>
<dbReference type="Gene3D" id="3.10.290.10">
    <property type="entry name" value="RNA-binding S4 domain"/>
    <property type="match status" value="1"/>
</dbReference>
<dbReference type="PANTHER" id="PTHR47683:SF2">
    <property type="entry name" value="RNA-BINDING S4 DOMAIN-CONTAINING PROTEIN"/>
    <property type="match status" value="1"/>
</dbReference>
<dbReference type="NCBIfam" id="TIGR00093">
    <property type="entry name" value="pseudouridine synthase"/>
    <property type="match status" value="1"/>
</dbReference>
<protein>
    <recommendedName>
        <fullName evidence="4">Pseudouridine synthase</fullName>
        <ecNumber evidence="4">5.4.99.-</ecNumber>
    </recommendedName>
</protein>
<dbReference type="InterPro" id="IPR006145">
    <property type="entry name" value="PsdUridine_synth_RsuA/RluA"/>
</dbReference>
<dbReference type="PANTHER" id="PTHR47683">
    <property type="entry name" value="PSEUDOURIDINE SYNTHASE FAMILY PROTEIN-RELATED"/>
    <property type="match status" value="1"/>
</dbReference>
<keyword evidence="2 4" id="KW-0413">Isomerase</keyword>
<evidence type="ECO:0000256" key="1">
    <source>
        <dbReference type="ARBA" id="ARBA00008348"/>
    </source>
</evidence>
<dbReference type="InterPro" id="IPR042092">
    <property type="entry name" value="PsdUridine_s_RsuA/RluB/E/F_cat"/>
</dbReference>
<dbReference type="SMART" id="SM00363">
    <property type="entry name" value="S4"/>
    <property type="match status" value="1"/>
</dbReference>
<evidence type="ECO:0000256" key="3">
    <source>
        <dbReference type="PROSITE-ProRule" id="PRU00182"/>
    </source>
</evidence>
<dbReference type="GO" id="GO:0003723">
    <property type="term" value="F:RNA binding"/>
    <property type="evidence" value="ECO:0007669"/>
    <property type="project" value="UniProtKB-KW"/>
</dbReference>
<dbReference type="GO" id="GO:0000455">
    <property type="term" value="P:enzyme-directed rRNA pseudouridine synthesis"/>
    <property type="evidence" value="ECO:0007669"/>
    <property type="project" value="UniProtKB-ARBA"/>
</dbReference>
<dbReference type="EC" id="5.4.99.-" evidence="4"/>
<accession>L7VFX8</accession>
<dbReference type="PROSITE" id="PS50889">
    <property type="entry name" value="S4"/>
    <property type="match status" value="1"/>
</dbReference>
<dbReference type="InterPro" id="IPR050343">
    <property type="entry name" value="RsuA_PseudoU_synthase"/>
</dbReference>
<name>L7VFX8_9FLAO</name>
<dbReference type="InterPro" id="IPR020103">
    <property type="entry name" value="PsdUridine_synth_cat_dom_sf"/>
</dbReference>
<dbReference type="PATRIC" id="fig|1133592.3.peg.80"/>
<dbReference type="OrthoDB" id="9807213at2"/>
<dbReference type="GO" id="GO:0120159">
    <property type="term" value="F:rRNA pseudouridine synthase activity"/>
    <property type="evidence" value="ECO:0007669"/>
    <property type="project" value="UniProtKB-ARBA"/>
</dbReference>
<dbReference type="InterPro" id="IPR002942">
    <property type="entry name" value="S4_RNA-bd"/>
</dbReference>
<dbReference type="InterPro" id="IPR020094">
    <property type="entry name" value="TruA/RsuA/RluB/E/F_N"/>
</dbReference>
<dbReference type="KEGG" id="udi:ASNER_092"/>
<evidence type="ECO:0000313" key="6">
    <source>
        <dbReference type="EMBL" id="AGC66860.1"/>
    </source>
</evidence>
<dbReference type="SUPFAM" id="SSF55120">
    <property type="entry name" value="Pseudouridine synthase"/>
    <property type="match status" value="1"/>
</dbReference>
<dbReference type="Proteomes" id="UP000011174">
    <property type="component" value="Chromosome"/>
</dbReference>
<dbReference type="Pfam" id="PF01479">
    <property type="entry name" value="S4"/>
    <property type="match status" value="1"/>
</dbReference>
<keyword evidence="7" id="KW-1185">Reference proteome</keyword>
<dbReference type="InterPro" id="IPR000748">
    <property type="entry name" value="PsdUridine_synth_RsuA/RluB/E/F"/>
</dbReference>
<dbReference type="InterPro" id="IPR018496">
    <property type="entry name" value="PsdUridine_synth_RsuA/RluB_CS"/>
</dbReference>
<proteinExistence type="inferred from homology"/>
<feature type="domain" description="RNA-binding S4" evidence="5">
    <location>
        <begin position="1"/>
        <end position="68"/>
    </location>
</feature>
<evidence type="ECO:0000256" key="2">
    <source>
        <dbReference type="ARBA" id="ARBA00023235"/>
    </source>
</evidence>
<dbReference type="SUPFAM" id="SSF55174">
    <property type="entry name" value="Alpha-L RNA-binding motif"/>
    <property type="match status" value="1"/>
</dbReference>
<dbReference type="PROSITE" id="PS01149">
    <property type="entry name" value="PSI_RSU"/>
    <property type="match status" value="1"/>
</dbReference>
<dbReference type="STRING" id="1133592.ASNER_092"/>
<dbReference type="Pfam" id="PF00849">
    <property type="entry name" value="PseudoU_synth_2"/>
    <property type="match status" value="1"/>
</dbReference>
<dbReference type="InterPro" id="IPR036986">
    <property type="entry name" value="S4_RNA-bd_sf"/>
</dbReference>
<dbReference type="Gene3D" id="3.30.70.580">
    <property type="entry name" value="Pseudouridine synthase I, catalytic domain, N-terminal subdomain"/>
    <property type="match status" value="1"/>
</dbReference>
<evidence type="ECO:0000259" key="5">
    <source>
        <dbReference type="SMART" id="SM00363"/>
    </source>
</evidence>
<keyword evidence="3" id="KW-0694">RNA-binding</keyword>
<dbReference type="HOGENOM" id="CLU_024979_1_2_10"/>
<evidence type="ECO:0000313" key="7">
    <source>
        <dbReference type="Proteomes" id="UP000011174"/>
    </source>
</evidence>
<dbReference type="CDD" id="cd00165">
    <property type="entry name" value="S4"/>
    <property type="match status" value="1"/>
</dbReference>
<organism evidence="6 7">
    <name type="scientific">Candidatus Uzinura diaspidicola str. ASNER</name>
    <dbReference type="NCBI Taxonomy" id="1133592"/>
    <lineage>
        <taxon>Bacteria</taxon>
        <taxon>Pseudomonadati</taxon>
        <taxon>Bacteroidota</taxon>
        <taxon>Flavobacteriia</taxon>
        <taxon>Flavobacteriales</taxon>
        <taxon>Candidatus Uzinura</taxon>
    </lineage>
</organism>
<gene>
    <name evidence="6" type="ORF">ASNER_092</name>
</gene>
<comment type="similarity">
    <text evidence="1 4">Belongs to the pseudouridine synthase RsuA family.</text>
</comment>
<sequence length="231" mass="26942">MRLNRYLSNSGVSSRRKANSLIQEGLVKVNDNIITDIGYRVLSIDSVKLYERFLYIEKKVYILLNKPKGFLTTTNDELNRKTVINIVAMPYRLYPIGRLDSKTTGVLLLTNDGDLCKKITHPSYKVKKIYHVILNRKFRDFKKIIEGISLDEGTAKISSIYYLKNRRKNELSLELYIGWNRVVRRIFRALGYEVIQLDRISFAGLSKENLKIGKWRKLSDSEVNKLKTNFK</sequence>